<organism evidence="1 2">
    <name type="scientific">Riccia fluitans</name>
    <dbReference type="NCBI Taxonomy" id="41844"/>
    <lineage>
        <taxon>Eukaryota</taxon>
        <taxon>Viridiplantae</taxon>
        <taxon>Streptophyta</taxon>
        <taxon>Embryophyta</taxon>
        <taxon>Marchantiophyta</taxon>
        <taxon>Marchantiopsida</taxon>
        <taxon>Marchantiidae</taxon>
        <taxon>Marchantiales</taxon>
        <taxon>Ricciaceae</taxon>
        <taxon>Riccia</taxon>
    </lineage>
</organism>
<gene>
    <name evidence="1" type="ORF">R1flu_009979</name>
</gene>
<dbReference type="Proteomes" id="UP001605036">
    <property type="component" value="Unassembled WGS sequence"/>
</dbReference>
<sequence>MLAVADEEVYVSVFNTDTYLPSMANCYSKTRDRRSKLWMAQHQSSFRRVLDYWSIRWKKCSTCAGLLPSLNVI</sequence>
<proteinExistence type="predicted"/>
<name>A0ABD1Z7W9_9MARC</name>
<dbReference type="EMBL" id="JBHFFA010000002">
    <property type="protein sequence ID" value="KAL2642392.1"/>
    <property type="molecule type" value="Genomic_DNA"/>
</dbReference>
<reference evidence="1 2" key="1">
    <citation type="submission" date="2024-09" db="EMBL/GenBank/DDBJ databases">
        <title>Chromosome-scale assembly of Riccia fluitans.</title>
        <authorList>
            <person name="Paukszto L."/>
            <person name="Sawicki J."/>
            <person name="Karawczyk K."/>
            <person name="Piernik-Szablinska J."/>
            <person name="Szczecinska M."/>
            <person name="Mazdziarz M."/>
        </authorList>
    </citation>
    <scope>NUCLEOTIDE SEQUENCE [LARGE SCALE GENOMIC DNA]</scope>
    <source>
        <strain evidence="1">Rf_01</strain>
        <tissue evidence="1">Aerial parts of the thallus</tissue>
    </source>
</reference>
<keyword evidence="2" id="KW-1185">Reference proteome</keyword>
<protein>
    <submittedName>
        <fullName evidence="1">Uncharacterized protein</fullName>
    </submittedName>
</protein>
<evidence type="ECO:0000313" key="2">
    <source>
        <dbReference type="Proteomes" id="UP001605036"/>
    </source>
</evidence>
<dbReference type="AlphaFoldDB" id="A0ABD1Z7W9"/>
<comment type="caution">
    <text evidence="1">The sequence shown here is derived from an EMBL/GenBank/DDBJ whole genome shotgun (WGS) entry which is preliminary data.</text>
</comment>
<accession>A0ABD1Z7W9</accession>
<evidence type="ECO:0000313" key="1">
    <source>
        <dbReference type="EMBL" id="KAL2642392.1"/>
    </source>
</evidence>